<evidence type="ECO:0000313" key="2">
    <source>
        <dbReference type="EMBL" id="ONF74357.1"/>
    </source>
</evidence>
<dbReference type="SUPFAM" id="SSF53335">
    <property type="entry name" value="S-adenosyl-L-methionine-dependent methyltransferases"/>
    <property type="match status" value="1"/>
</dbReference>
<dbReference type="Gene3D" id="3.40.50.150">
    <property type="entry name" value="Vaccinia Virus protein VP39"/>
    <property type="match status" value="1"/>
</dbReference>
<sequence>MTEDFYHQTAEYVAVLLRQAWAGLGPALVDVLSGVDTSGGPVVDVGAGTGLGTAVLAAALPGADIIAIEPNPALRTALLTRCVEDDDLARRVTILGADVLAAPLPDRLSVVLAMNVLGHFDPGERRALWGMLADRLAPGGRAILNLQPPTTAVTIPATPMARVRVGDREYLGTAAAEPAGPDVITWTMTYRVEQHGSFVTELTASDHWHVITTAALADEVAEYGLRLMAADPEHELYEITRI</sequence>
<dbReference type="InterPro" id="IPR041698">
    <property type="entry name" value="Methyltransf_25"/>
</dbReference>
<dbReference type="Proteomes" id="UP000076660">
    <property type="component" value="Unassembled WGS sequence"/>
</dbReference>
<organism evidence="2 3">
    <name type="scientific">Amycolatopsis keratiniphila subsp. keratiniphila</name>
    <dbReference type="NCBI Taxonomy" id="227715"/>
    <lineage>
        <taxon>Bacteria</taxon>
        <taxon>Bacillati</taxon>
        <taxon>Actinomycetota</taxon>
        <taxon>Actinomycetes</taxon>
        <taxon>Pseudonocardiales</taxon>
        <taxon>Pseudonocardiaceae</taxon>
        <taxon>Amycolatopsis</taxon>
        <taxon>Amycolatopsis japonica group</taxon>
    </lineage>
</organism>
<reference evidence="2 3" key="1">
    <citation type="submission" date="2016-12" db="EMBL/GenBank/DDBJ databases">
        <title>Amycolatopsis keratiniphila subsp. keratiniphila genome sequencing and assembly.</title>
        <authorList>
            <person name="Mayilraj S."/>
            <person name="Kaur N."/>
        </authorList>
    </citation>
    <scope>NUCLEOTIDE SEQUENCE [LARGE SCALE GENOMIC DNA]</scope>
    <source>
        <strain evidence="2 3">DSM 44409</strain>
    </source>
</reference>
<dbReference type="CDD" id="cd02440">
    <property type="entry name" value="AdoMet_MTases"/>
    <property type="match status" value="1"/>
</dbReference>
<dbReference type="InterPro" id="IPR029063">
    <property type="entry name" value="SAM-dependent_MTases_sf"/>
</dbReference>
<dbReference type="Pfam" id="PF13649">
    <property type="entry name" value="Methyltransf_25"/>
    <property type="match status" value="1"/>
</dbReference>
<protein>
    <recommendedName>
        <fullName evidence="1">Methyltransferase domain-containing protein</fullName>
    </recommendedName>
</protein>
<dbReference type="OrthoDB" id="4528595at2"/>
<name>A0A1W2M2U0_9PSEU</name>
<comment type="caution">
    <text evidence="2">The sequence shown here is derived from an EMBL/GenBank/DDBJ whole genome shotgun (WGS) entry which is preliminary data.</text>
</comment>
<evidence type="ECO:0000259" key="1">
    <source>
        <dbReference type="Pfam" id="PF13649"/>
    </source>
</evidence>
<feature type="domain" description="Methyltransferase" evidence="1">
    <location>
        <begin position="42"/>
        <end position="140"/>
    </location>
</feature>
<gene>
    <name evidence="2" type="ORF">AVR91_0203415</name>
</gene>
<dbReference type="AlphaFoldDB" id="A0A1W2M2U0"/>
<evidence type="ECO:0000313" key="3">
    <source>
        <dbReference type="Proteomes" id="UP000076660"/>
    </source>
</evidence>
<dbReference type="EMBL" id="LQMT02000005">
    <property type="protein sequence ID" value="ONF74357.1"/>
    <property type="molecule type" value="Genomic_DNA"/>
</dbReference>
<accession>A0A1W2M2U0</accession>
<proteinExistence type="predicted"/>
<dbReference type="RefSeq" id="WP_063271287.1">
    <property type="nucleotide sequence ID" value="NZ_LQMT02000005.1"/>
</dbReference>